<evidence type="ECO:0000313" key="2">
    <source>
        <dbReference type="Proteomes" id="UP000324897"/>
    </source>
</evidence>
<feature type="non-terminal residue" evidence="1">
    <location>
        <position position="1"/>
    </location>
</feature>
<dbReference type="AlphaFoldDB" id="A0A5J9WY64"/>
<name>A0A5J9WY64_9POAL</name>
<dbReference type="Gramene" id="TVU51820">
    <property type="protein sequence ID" value="TVU51820"/>
    <property type="gene ID" value="EJB05_03265"/>
</dbReference>
<keyword evidence="2" id="KW-1185">Reference proteome</keyword>
<dbReference type="Proteomes" id="UP000324897">
    <property type="component" value="Chromosome 6"/>
</dbReference>
<dbReference type="EMBL" id="RWGY01000002">
    <property type="protein sequence ID" value="TVU51820.1"/>
    <property type="molecule type" value="Genomic_DNA"/>
</dbReference>
<protein>
    <submittedName>
        <fullName evidence="1">Uncharacterized protein</fullName>
    </submittedName>
</protein>
<evidence type="ECO:0000313" key="1">
    <source>
        <dbReference type="EMBL" id="TVU51820.1"/>
    </source>
</evidence>
<sequence length="115" mass="12619">MTPPLSNRRHLVGLLPLLQLRFLGEENGGSSLRLAVAVHRTNPASPASALSFQAASEPSLLLPISCSLQKPSDSCFAASRRDPPHICSPRDPRLDDVSLWMLYHILERALAVNKR</sequence>
<accession>A0A5J9WY64</accession>
<gene>
    <name evidence="1" type="ORF">EJB05_03265</name>
</gene>
<proteinExistence type="predicted"/>
<organism evidence="1 2">
    <name type="scientific">Eragrostis curvula</name>
    <name type="common">weeping love grass</name>
    <dbReference type="NCBI Taxonomy" id="38414"/>
    <lineage>
        <taxon>Eukaryota</taxon>
        <taxon>Viridiplantae</taxon>
        <taxon>Streptophyta</taxon>
        <taxon>Embryophyta</taxon>
        <taxon>Tracheophyta</taxon>
        <taxon>Spermatophyta</taxon>
        <taxon>Magnoliopsida</taxon>
        <taxon>Liliopsida</taxon>
        <taxon>Poales</taxon>
        <taxon>Poaceae</taxon>
        <taxon>PACMAD clade</taxon>
        <taxon>Chloridoideae</taxon>
        <taxon>Eragrostideae</taxon>
        <taxon>Eragrostidinae</taxon>
        <taxon>Eragrostis</taxon>
    </lineage>
</organism>
<comment type="caution">
    <text evidence="1">The sequence shown here is derived from an EMBL/GenBank/DDBJ whole genome shotgun (WGS) entry which is preliminary data.</text>
</comment>
<reference evidence="1 2" key="1">
    <citation type="journal article" date="2019" name="Sci. Rep.">
        <title>A high-quality genome of Eragrostis curvula grass provides insights into Poaceae evolution and supports new strategies to enhance forage quality.</title>
        <authorList>
            <person name="Carballo J."/>
            <person name="Santos B.A.C.M."/>
            <person name="Zappacosta D."/>
            <person name="Garbus I."/>
            <person name="Selva J.P."/>
            <person name="Gallo C.A."/>
            <person name="Diaz A."/>
            <person name="Albertini E."/>
            <person name="Caccamo M."/>
            <person name="Echenique V."/>
        </authorList>
    </citation>
    <scope>NUCLEOTIDE SEQUENCE [LARGE SCALE GENOMIC DNA]</scope>
    <source>
        <strain evidence="2">cv. Victoria</strain>
        <tissue evidence="1">Leaf</tissue>
    </source>
</reference>